<gene>
    <name evidence="8" type="primary">npr_1</name>
    <name evidence="8" type="ORF">NCTC12112_00546</name>
</gene>
<dbReference type="Gene3D" id="3.40.250.10">
    <property type="entry name" value="Rhodanese-like domain"/>
    <property type="match status" value="1"/>
</dbReference>
<dbReference type="EMBL" id="LS483487">
    <property type="protein sequence ID" value="SQJ00192.1"/>
    <property type="molecule type" value="Genomic_DNA"/>
</dbReference>
<proteinExistence type="inferred from homology"/>
<accession>A0AAX2J8V7</accession>
<feature type="domain" description="Rhodanese" evidence="7">
    <location>
        <begin position="478"/>
        <end position="538"/>
    </location>
</feature>
<keyword evidence="5 8" id="KW-0560">Oxidoreductase</keyword>
<evidence type="ECO:0000256" key="5">
    <source>
        <dbReference type="ARBA" id="ARBA00023002"/>
    </source>
</evidence>
<name>A0AAX2J8V7_9FUSO</name>
<dbReference type="Proteomes" id="UP000249008">
    <property type="component" value="Chromosome 1"/>
</dbReference>
<evidence type="ECO:0000313" key="9">
    <source>
        <dbReference type="Proteomes" id="UP000249008"/>
    </source>
</evidence>
<dbReference type="GeneID" id="78455137"/>
<dbReference type="CDD" id="cd00158">
    <property type="entry name" value="RHOD"/>
    <property type="match status" value="1"/>
</dbReference>
<dbReference type="InterPro" id="IPR016156">
    <property type="entry name" value="FAD/NAD-linked_Rdtase_dimer_sf"/>
</dbReference>
<evidence type="ECO:0000259" key="7">
    <source>
        <dbReference type="PROSITE" id="PS50206"/>
    </source>
</evidence>
<comment type="cofactor">
    <cofactor evidence="1">
        <name>FAD</name>
        <dbReference type="ChEBI" id="CHEBI:57692"/>
    </cofactor>
</comment>
<dbReference type="Gene3D" id="3.50.50.60">
    <property type="entry name" value="FAD/NAD(P)-binding domain"/>
    <property type="match status" value="2"/>
</dbReference>
<dbReference type="InterPro" id="IPR004099">
    <property type="entry name" value="Pyr_nucl-diS_OxRdtase_dimer"/>
</dbReference>
<dbReference type="EC" id="1.11.1.1" evidence="8"/>
<evidence type="ECO:0000256" key="4">
    <source>
        <dbReference type="ARBA" id="ARBA00022827"/>
    </source>
</evidence>
<dbReference type="InterPro" id="IPR036188">
    <property type="entry name" value="FAD/NAD-bd_sf"/>
</dbReference>
<dbReference type="SUPFAM" id="SSF51905">
    <property type="entry name" value="FAD/NAD(P)-binding domain"/>
    <property type="match status" value="1"/>
</dbReference>
<dbReference type="PROSITE" id="PS50206">
    <property type="entry name" value="RHODANESE_3"/>
    <property type="match status" value="1"/>
</dbReference>
<dbReference type="InterPro" id="IPR001763">
    <property type="entry name" value="Rhodanese-like_dom"/>
</dbReference>
<organism evidence="8 9">
    <name type="scientific">Fusobacterium ulcerans</name>
    <dbReference type="NCBI Taxonomy" id="861"/>
    <lineage>
        <taxon>Bacteria</taxon>
        <taxon>Fusobacteriati</taxon>
        <taxon>Fusobacteriota</taxon>
        <taxon>Fusobacteriia</taxon>
        <taxon>Fusobacteriales</taxon>
        <taxon>Fusobacteriaceae</taxon>
        <taxon>Fusobacterium</taxon>
    </lineage>
</organism>
<dbReference type="SUPFAM" id="SSF55424">
    <property type="entry name" value="FAD/NAD-linked reductases, dimerisation (C-terminal) domain"/>
    <property type="match status" value="1"/>
</dbReference>
<evidence type="ECO:0000256" key="2">
    <source>
        <dbReference type="ARBA" id="ARBA00009130"/>
    </source>
</evidence>
<dbReference type="PRINTS" id="PR00368">
    <property type="entry name" value="FADPNR"/>
</dbReference>
<dbReference type="PANTHER" id="PTHR43429:SF1">
    <property type="entry name" value="NAD(P)H SULFUR OXIDOREDUCTASE (COA-DEPENDENT)"/>
    <property type="match status" value="1"/>
</dbReference>
<keyword evidence="8" id="KW-0575">Peroxidase</keyword>
<keyword evidence="4" id="KW-0274">FAD</keyword>
<dbReference type="Pfam" id="PF07992">
    <property type="entry name" value="Pyr_redox_2"/>
    <property type="match status" value="1"/>
</dbReference>
<dbReference type="GO" id="GO:0016692">
    <property type="term" value="F:NADH peroxidase activity"/>
    <property type="evidence" value="ECO:0007669"/>
    <property type="project" value="UniProtKB-EC"/>
</dbReference>
<evidence type="ECO:0000313" key="8">
    <source>
        <dbReference type="EMBL" id="SQJ00192.1"/>
    </source>
</evidence>
<evidence type="ECO:0000256" key="6">
    <source>
        <dbReference type="ARBA" id="ARBA00023284"/>
    </source>
</evidence>
<keyword evidence="3" id="KW-0285">Flavoprotein</keyword>
<sequence>MKVIIVGGVAAGTKVAAKLKREDRSNEVIILTKSKEISYAGCGLPYYVGDVIKNKEQLIVNTPEKFSKLTGAEVHNEIEVTGLDREKKIIKAKDLKTGKEVVYPYDKLVISTGTRPVKPPLKGIDLPGVYFMRTPDDAVNLKADIEAGKIKRAAVIGGGYIGLEVAENLALQNIKVSVIEMAPHILTGFDKEFAEYAEDHLAEHGIMVFSGTKLESIEGTDRVEKIQTSKKTMEVDAVIMSVGIRPNTEFLADSGIELLPNKTIKVNEYLQTNDENIYAAGDCVSVKNILTDKLVWSPMGSSANIEGRILAQNLNGKKIKFKGVLGTAVAKLPELNVGRTGLTEAAAKEMGFDAVSVITVEDDKAHYYAGAANFIIKLIADRKTLKILGVQVFGKGAVDKVVDIVVTAMSMRGTLHDIEDLDLAYAPPFSTAIHPIVHTVNVLFNKINGALETITPAEYLEGKGNGYAVFDSCSVATIEGAPYLELTDINGKLEGYDLDDRLLLVCNKGKKAYLVQNRLKYYGYTNTRVLEGGVTFNKVKV</sequence>
<dbReference type="AlphaFoldDB" id="A0AAX2J8V7"/>
<reference evidence="8 9" key="1">
    <citation type="submission" date="2018-06" db="EMBL/GenBank/DDBJ databases">
        <authorList>
            <consortium name="Pathogen Informatics"/>
            <person name="Doyle S."/>
        </authorList>
    </citation>
    <scope>NUCLEOTIDE SEQUENCE [LARGE SCALE GENOMIC DNA]</scope>
    <source>
        <strain evidence="8 9">NCTC12112</strain>
    </source>
</reference>
<dbReference type="KEGG" id="ful:C4N20_09965"/>
<dbReference type="Pfam" id="PF00581">
    <property type="entry name" value="Rhodanese"/>
    <property type="match status" value="1"/>
</dbReference>
<dbReference type="InterPro" id="IPR023753">
    <property type="entry name" value="FAD/NAD-binding_dom"/>
</dbReference>
<dbReference type="PANTHER" id="PTHR43429">
    <property type="entry name" value="PYRIDINE NUCLEOTIDE-DISULFIDE OXIDOREDUCTASE DOMAIN-CONTAINING"/>
    <property type="match status" value="1"/>
</dbReference>
<evidence type="ECO:0000256" key="3">
    <source>
        <dbReference type="ARBA" id="ARBA00022630"/>
    </source>
</evidence>
<dbReference type="InterPro" id="IPR050260">
    <property type="entry name" value="FAD-bd_OxRdtase"/>
</dbReference>
<evidence type="ECO:0000256" key="1">
    <source>
        <dbReference type="ARBA" id="ARBA00001974"/>
    </source>
</evidence>
<dbReference type="PRINTS" id="PR00411">
    <property type="entry name" value="PNDRDTASEI"/>
</dbReference>
<dbReference type="InterPro" id="IPR036873">
    <property type="entry name" value="Rhodanese-like_dom_sf"/>
</dbReference>
<dbReference type="SUPFAM" id="SSF52821">
    <property type="entry name" value="Rhodanese/Cell cycle control phosphatase"/>
    <property type="match status" value="1"/>
</dbReference>
<keyword evidence="6" id="KW-0676">Redox-active center</keyword>
<comment type="similarity">
    <text evidence="2">Belongs to the class-III pyridine nucleotide-disulfide oxidoreductase family.</text>
</comment>
<dbReference type="Pfam" id="PF02852">
    <property type="entry name" value="Pyr_redox_dim"/>
    <property type="match status" value="1"/>
</dbReference>
<protein>
    <submittedName>
        <fullName evidence="8">NADH peroxidase</fullName>
        <ecNumber evidence="8">1.11.1.1</ecNumber>
    </submittedName>
</protein>
<dbReference type="RefSeq" id="WP_005978247.1">
    <property type="nucleotide sequence ID" value="NZ_CABKNW010000003.1"/>
</dbReference>